<sequence>MYRRTETRPVWVGGVRIGGQDRVVIQSMTTTDTRDVRATLTQIRRLADAGCEIVRLAVLDEAAAEALREIVRESPLPVVADIHFDYRLALRAIDAGVHKIRLNPGNIGGRERVRAVVAAARERRIPIRIGVNSGSVERDLLEKYGSPTAEAMVESALRHVEILEEEGFTDIVISLKSSDVPTMVAAYRRMAELRPYPLHVGVTEAGTFFAGGIKSAIGIGAVLLEGLGDTMRVSLAAPPEEEIRVAKAILKGVGIPAGEPVVVACPACGRARIDQIALANRVEEAVRHLKVPIKIAVMGCAVNGPGEAREADVGVAGGRGEGLIFRKGRVIRKVPETELFEALMEEVERVAAEWERENAPTPRPLP</sequence>
<keyword evidence="1 7" id="KW-0004">4Fe-4S</keyword>
<comment type="function">
    <text evidence="7">Converts 2C-methyl-D-erythritol 2,4-cyclodiphosphate (ME-2,4cPP) into 1-hydroxy-2-methyl-2-(E)-butenyl 4-diphosphate.</text>
</comment>
<evidence type="ECO:0000259" key="9">
    <source>
        <dbReference type="Pfam" id="PF26540"/>
    </source>
</evidence>
<evidence type="ECO:0000256" key="1">
    <source>
        <dbReference type="ARBA" id="ARBA00022485"/>
    </source>
</evidence>
<reference evidence="10 11" key="1">
    <citation type="submission" date="2017-08" db="EMBL/GenBank/DDBJ databases">
        <title>Burning lignite coal seam in the remote Altai Mountains harbors a hydrogen-driven thermophilic microbial community.</title>
        <authorList>
            <person name="Kadnikov V.V."/>
            <person name="Mardanov A.V."/>
            <person name="Ivasenko D."/>
            <person name="Beletsky A.V."/>
            <person name="Karnachuk O.V."/>
            <person name="Ravin N.V."/>
        </authorList>
    </citation>
    <scope>NUCLEOTIDE SEQUENCE [LARGE SCALE GENOMIC DNA]</scope>
    <source>
        <strain evidence="10">AL31</strain>
    </source>
</reference>
<keyword evidence="5 7" id="KW-0411">Iron-sulfur</keyword>
<protein>
    <recommendedName>
        <fullName evidence="7">4-hydroxy-3-methylbut-2-en-1-yl diphosphate synthase (flavodoxin)</fullName>
        <ecNumber evidence="7">1.17.7.3</ecNumber>
    </recommendedName>
    <alternativeName>
        <fullName evidence="7">1-hydroxy-2-methyl-2-(E)-butenyl 4-diphosphate synthase</fullName>
    </alternativeName>
</protein>
<dbReference type="GO" id="GO:0046429">
    <property type="term" value="F:4-hydroxy-3-methylbut-2-en-1-yl diphosphate synthase activity (ferredoxin)"/>
    <property type="evidence" value="ECO:0007669"/>
    <property type="project" value="UniProtKB-UniRule"/>
</dbReference>
<dbReference type="PANTHER" id="PTHR30454">
    <property type="entry name" value="4-HYDROXY-3-METHYLBUT-2-EN-1-YL DIPHOSPHATE SYNTHASE"/>
    <property type="match status" value="1"/>
</dbReference>
<dbReference type="Gene3D" id="3.30.413.10">
    <property type="entry name" value="Sulfite Reductase Hemoprotein, domain 1"/>
    <property type="match status" value="1"/>
</dbReference>
<dbReference type="InterPro" id="IPR058578">
    <property type="entry name" value="IspG_TIM"/>
</dbReference>
<evidence type="ECO:0000256" key="5">
    <source>
        <dbReference type="ARBA" id="ARBA00023014"/>
    </source>
</evidence>
<keyword evidence="4 7" id="KW-0408">Iron</keyword>
<evidence type="ECO:0000256" key="3">
    <source>
        <dbReference type="ARBA" id="ARBA00023002"/>
    </source>
</evidence>
<feature type="binding site" evidence="7">
    <location>
        <position position="307"/>
    </location>
    <ligand>
        <name>[4Fe-4S] cluster</name>
        <dbReference type="ChEBI" id="CHEBI:49883"/>
    </ligand>
</feature>
<dbReference type="GO" id="GO:0051539">
    <property type="term" value="F:4 iron, 4 sulfur cluster binding"/>
    <property type="evidence" value="ECO:0007669"/>
    <property type="project" value="UniProtKB-UniRule"/>
</dbReference>
<feature type="binding site" evidence="7">
    <location>
        <position position="268"/>
    </location>
    <ligand>
        <name>[4Fe-4S] cluster</name>
        <dbReference type="ChEBI" id="CHEBI:49883"/>
    </ligand>
</feature>
<evidence type="ECO:0000256" key="7">
    <source>
        <dbReference type="HAMAP-Rule" id="MF_00159"/>
    </source>
</evidence>
<dbReference type="InterPro" id="IPR004588">
    <property type="entry name" value="IspG_bac-typ"/>
</dbReference>
<dbReference type="PANTHER" id="PTHR30454:SF0">
    <property type="entry name" value="4-HYDROXY-3-METHYLBUT-2-EN-1-YL DIPHOSPHATE SYNTHASE (FERREDOXIN), CHLOROPLASTIC"/>
    <property type="match status" value="1"/>
</dbReference>
<dbReference type="Pfam" id="PF04551">
    <property type="entry name" value="GcpE"/>
    <property type="match status" value="1"/>
</dbReference>
<dbReference type="UniPathway" id="UPA00056">
    <property type="reaction ID" value="UER00096"/>
</dbReference>
<dbReference type="GO" id="GO:0141197">
    <property type="term" value="F:4-hydroxy-3-methylbut-2-enyl-diphosphate synthase activity (flavodoxin)"/>
    <property type="evidence" value="ECO:0007669"/>
    <property type="project" value="UniProtKB-EC"/>
</dbReference>
<accession>A0A2T5G8X6</accession>
<name>A0A2T5G8X6_9BACL</name>
<comment type="catalytic activity">
    <reaction evidence="7">
        <text>(2E)-4-hydroxy-3-methylbut-2-enyl diphosphate + oxidized [flavodoxin] + H2O + 2 H(+) = 2-C-methyl-D-erythritol 2,4-cyclic diphosphate + reduced [flavodoxin]</text>
        <dbReference type="Rhea" id="RHEA:43604"/>
        <dbReference type="Rhea" id="RHEA-COMP:10622"/>
        <dbReference type="Rhea" id="RHEA-COMP:10623"/>
        <dbReference type="ChEBI" id="CHEBI:15377"/>
        <dbReference type="ChEBI" id="CHEBI:15378"/>
        <dbReference type="ChEBI" id="CHEBI:57618"/>
        <dbReference type="ChEBI" id="CHEBI:58210"/>
        <dbReference type="ChEBI" id="CHEBI:58483"/>
        <dbReference type="ChEBI" id="CHEBI:128753"/>
        <dbReference type="EC" id="1.17.7.3"/>
    </reaction>
</comment>
<dbReference type="PIRSF" id="PIRSF004640">
    <property type="entry name" value="IspG"/>
    <property type="match status" value="1"/>
</dbReference>
<keyword evidence="3 7" id="KW-0560">Oxidoreductase</keyword>
<dbReference type="Gene3D" id="3.20.20.20">
    <property type="entry name" value="Dihydropteroate synthase-like"/>
    <property type="match status" value="1"/>
</dbReference>
<gene>
    <name evidence="7" type="primary">ispG</name>
    <name evidence="10" type="ORF">BLITH_0815</name>
</gene>
<dbReference type="SUPFAM" id="SSF56014">
    <property type="entry name" value="Nitrite and sulphite reductase 4Fe-4S domain-like"/>
    <property type="match status" value="1"/>
</dbReference>
<dbReference type="EC" id="1.17.7.3" evidence="7"/>
<dbReference type="Proteomes" id="UP000244016">
    <property type="component" value="Unassembled WGS sequence"/>
</dbReference>
<dbReference type="Pfam" id="PF26540">
    <property type="entry name" value="GcpE_C"/>
    <property type="match status" value="1"/>
</dbReference>
<dbReference type="FunFam" id="3.20.20.20:FF:000001">
    <property type="entry name" value="4-hydroxy-3-methylbut-2-en-1-yl diphosphate synthase (flavodoxin)"/>
    <property type="match status" value="1"/>
</dbReference>
<comment type="cofactor">
    <cofactor evidence="7">
        <name>[4Fe-4S] cluster</name>
        <dbReference type="ChEBI" id="CHEBI:49883"/>
    </cofactor>
    <text evidence="7">Binds 1 [4Fe-4S] cluster.</text>
</comment>
<organism evidence="10 11">
    <name type="scientific">Brockia lithotrophica</name>
    <dbReference type="NCBI Taxonomy" id="933949"/>
    <lineage>
        <taxon>Bacteria</taxon>
        <taxon>Bacillati</taxon>
        <taxon>Bacillota</taxon>
        <taxon>Bacilli</taxon>
        <taxon>Bacillales</taxon>
        <taxon>Bacillales Family X. Incertae Sedis</taxon>
        <taxon>Brockia</taxon>
    </lineage>
</organism>
<feature type="domain" description="IspG C-terminal" evidence="9">
    <location>
        <begin position="262"/>
        <end position="348"/>
    </location>
</feature>
<evidence type="ECO:0000313" key="11">
    <source>
        <dbReference type="Proteomes" id="UP000244016"/>
    </source>
</evidence>
<evidence type="ECO:0000313" key="10">
    <source>
        <dbReference type="EMBL" id="PTQ52636.1"/>
    </source>
</evidence>
<dbReference type="NCBIfam" id="TIGR00612">
    <property type="entry name" value="ispG_gcpE"/>
    <property type="match status" value="1"/>
</dbReference>
<keyword evidence="2 7" id="KW-0479">Metal-binding</keyword>
<feature type="binding site" evidence="7">
    <location>
        <position position="300"/>
    </location>
    <ligand>
        <name>[4Fe-4S] cluster</name>
        <dbReference type="ChEBI" id="CHEBI:49883"/>
    </ligand>
</feature>
<keyword evidence="6 7" id="KW-0414">Isoprene biosynthesis</keyword>
<dbReference type="HAMAP" id="MF_00159">
    <property type="entry name" value="IspG"/>
    <property type="match status" value="1"/>
</dbReference>
<dbReference type="InterPro" id="IPR016425">
    <property type="entry name" value="IspG_bac"/>
</dbReference>
<dbReference type="InterPro" id="IPR058579">
    <property type="entry name" value="IspG_C"/>
</dbReference>
<evidence type="ECO:0000259" key="8">
    <source>
        <dbReference type="Pfam" id="PF04551"/>
    </source>
</evidence>
<evidence type="ECO:0000256" key="6">
    <source>
        <dbReference type="ARBA" id="ARBA00023229"/>
    </source>
</evidence>
<evidence type="ECO:0000256" key="2">
    <source>
        <dbReference type="ARBA" id="ARBA00022723"/>
    </source>
</evidence>
<comment type="similarity">
    <text evidence="7">Belongs to the IspG family.</text>
</comment>
<dbReference type="AlphaFoldDB" id="A0A2T5G8X6"/>
<comment type="pathway">
    <text evidence="7">Isoprenoid biosynthesis; isopentenyl diphosphate biosynthesis via DXP pathway; isopentenyl diphosphate from 1-deoxy-D-xylulose 5-phosphate: step 5/6.</text>
</comment>
<feature type="domain" description="IspG TIM-barrel" evidence="8">
    <location>
        <begin position="7"/>
        <end position="247"/>
    </location>
</feature>
<feature type="binding site" evidence="7">
    <location>
        <position position="265"/>
    </location>
    <ligand>
        <name>[4Fe-4S] cluster</name>
        <dbReference type="ChEBI" id="CHEBI:49883"/>
    </ligand>
</feature>
<dbReference type="InterPro" id="IPR011005">
    <property type="entry name" value="Dihydropteroate_synth-like_sf"/>
</dbReference>
<dbReference type="SUPFAM" id="SSF51717">
    <property type="entry name" value="Dihydropteroate synthetase-like"/>
    <property type="match status" value="1"/>
</dbReference>
<dbReference type="GO" id="GO:0016114">
    <property type="term" value="P:terpenoid biosynthetic process"/>
    <property type="evidence" value="ECO:0007669"/>
    <property type="project" value="InterPro"/>
</dbReference>
<dbReference type="GO" id="GO:0005506">
    <property type="term" value="F:iron ion binding"/>
    <property type="evidence" value="ECO:0007669"/>
    <property type="project" value="InterPro"/>
</dbReference>
<dbReference type="EMBL" id="PEBW01000002">
    <property type="protein sequence ID" value="PTQ52636.1"/>
    <property type="molecule type" value="Genomic_DNA"/>
</dbReference>
<dbReference type="NCBIfam" id="NF001540">
    <property type="entry name" value="PRK00366.1"/>
    <property type="match status" value="1"/>
</dbReference>
<comment type="caution">
    <text evidence="10">The sequence shown here is derived from an EMBL/GenBank/DDBJ whole genome shotgun (WGS) entry which is preliminary data.</text>
</comment>
<dbReference type="GO" id="GO:0019288">
    <property type="term" value="P:isopentenyl diphosphate biosynthetic process, methylerythritol 4-phosphate pathway"/>
    <property type="evidence" value="ECO:0007669"/>
    <property type="project" value="UniProtKB-UniRule"/>
</dbReference>
<dbReference type="InterPro" id="IPR045854">
    <property type="entry name" value="NO2/SO3_Rdtase_4Fe4S_sf"/>
</dbReference>
<evidence type="ECO:0000256" key="4">
    <source>
        <dbReference type="ARBA" id="ARBA00023004"/>
    </source>
</evidence>
<proteinExistence type="inferred from homology"/>